<dbReference type="PANTHER" id="PTHR37817">
    <property type="entry name" value="N-ACETYLTRANSFERASE EIS"/>
    <property type="match status" value="1"/>
</dbReference>
<dbReference type="Gene3D" id="3.40.630.30">
    <property type="match status" value="2"/>
</dbReference>
<keyword evidence="8" id="KW-1185">Reference proteome</keyword>
<dbReference type="Proteomes" id="UP000642509">
    <property type="component" value="Unassembled WGS sequence"/>
</dbReference>
<name>A0ABQ2M794_9MICC</name>
<dbReference type="HAMAP" id="MF_01812">
    <property type="entry name" value="Eis"/>
    <property type="match status" value="1"/>
</dbReference>
<dbReference type="SUPFAM" id="SSF55718">
    <property type="entry name" value="SCP-like"/>
    <property type="match status" value="1"/>
</dbReference>
<dbReference type="Pfam" id="PF13527">
    <property type="entry name" value="Acetyltransf_9"/>
    <property type="match status" value="1"/>
</dbReference>
<dbReference type="PROSITE" id="PS51186">
    <property type="entry name" value="GNAT"/>
    <property type="match status" value="1"/>
</dbReference>
<dbReference type="InterPro" id="IPR016181">
    <property type="entry name" value="Acyl_CoA_acyltransferase"/>
</dbReference>
<dbReference type="InterPro" id="IPR051554">
    <property type="entry name" value="Acetyltransferase_Eis"/>
</dbReference>
<feature type="binding site" evidence="4">
    <location>
        <begin position="162"/>
        <end position="163"/>
    </location>
    <ligand>
        <name>acetyl-CoA</name>
        <dbReference type="ChEBI" id="CHEBI:57288"/>
    </ligand>
</feature>
<dbReference type="RefSeq" id="WP_188806624.1">
    <property type="nucleotide sequence ID" value="NZ_BAAAOU010000007.1"/>
</dbReference>
<dbReference type="InterPro" id="IPR025559">
    <property type="entry name" value="Eis_dom"/>
</dbReference>
<keyword evidence="3 4" id="KW-0012">Acyltransferase</keyword>
<dbReference type="EMBL" id="BMLQ01000008">
    <property type="protein sequence ID" value="GGO47914.1"/>
    <property type="molecule type" value="Genomic_DNA"/>
</dbReference>
<evidence type="ECO:0000259" key="6">
    <source>
        <dbReference type="PROSITE" id="PS51186"/>
    </source>
</evidence>
<comment type="subunit">
    <text evidence="4">Homohexamer; trimer of dimers.</text>
</comment>
<comment type="similarity">
    <text evidence="1 4">Belongs to the acetyltransferase Eis family.</text>
</comment>
<evidence type="ECO:0000256" key="1">
    <source>
        <dbReference type="ARBA" id="ARBA00009213"/>
    </source>
</evidence>
<feature type="active site" description="Proton donor" evidence="4">
    <location>
        <position position="167"/>
    </location>
</feature>
<dbReference type="SUPFAM" id="SSF55729">
    <property type="entry name" value="Acyl-CoA N-acyltransferases (Nat)"/>
    <property type="match status" value="1"/>
</dbReference>
<sequence>MMRPTDRPDGHRGRFTGGFTDERTAEILPGLDLHRFRSSGRPAAEDPRGARMIAAVERNFYEAVPTGAALDQVLDLYGQDQRTYVGVYEAGTEPETTEPVGTFASFSKHLQTGAGREIEGFLISDVTVRSTHRRRGILRAMMRAELDRAAAAGIPVAALSASEATIYRRFGFGVATTRRTVEVDTGGEVALAGPVSGSMRMIQPKDLRDLGPALYDRAHRQSPGAVGRTAAYSVIETDTWMSKNDGKGTGVLAAVHHDDGGTPRGYVTYTFNGWDQKVPSVKVGVLVASTAASFRAIWDYLVHLDLIRKVEWGFASDDRLLENLLVDPRRVTTTGYADQLWLRILDVAACLTGRPYHRDGELVLEVTDSLGYAAGTWRLTVEGGTAGVVRLGDAETELETVTADLSLDIAELSSVYLGGVSAEVLRQAGRITEHRPGAAAELTALLAQDRPVFCMTGF</sequence>
<feature type="binding site" evidence="4">
    <location>
        <begin position="134"/>
        <end position="139"/>
    </location>
    <ligand>
        <name>acetyl-CoA</name>
        <dbReference type="ChEBI" id="CHEBI:57288"/>
    </ligand>
</feature>
<dbReference type="InterPro" id="IPR000182">
    <property type="entry name" value="GNAT_dom"/>
</dbReference>
<feature type="domain" description="N-acetyltransferase" evidence="6">
    <location>
        <begin position="58"/>
        <end position="206"/>
    </location>
</feature>
<evidence type="ECO:0000256" key="3">
    <source>
        <dbReference type="ARBA" id="ARBA00023315"/>
    </source>
</evidence>
<feature type="active site" description="Proton acceptor; via carboxylate" evidence="4">
    <location>
        <position position="458"/>
    </location>
</feature>
<evidence type="ECO:0000256" key="4">
    <source>
        <dbReference type="HAMAP-Rule" id="MF_01812"/>
    </source>
</evidence>
<evidence type="ECO:0000313" key="7">
    <source>
        <dbReference type="EMBL" id="GGO47914.1"/>
    </source>
</evidence>
<evidence type="ECO:0000256" key="2">
    <source>
        <dbReference type="ARBA" id="ARBA00022679"/>
    </source>
</evidence>
<organism evidence="7 8">
    <name type="scientific">Citricoccus zhacaiensis</name>
    <dbReference type="NCBI Taxonomy" id="489142"/>
    <lineage>
        <taxon>Bacteria</taxon>
        <taxon>Bacillati</taxon>
        <taxon>Actinomycetota</taxon>
        <taxon>Actinomycetes</taxon>
        <taxon>Micrococcales</taxon>
        <taxon>Micrococcaceae</taxon>
        <taxon>Citricoccus</taxon>
    </lineage>
</organism>
<feature type="binding site" evidence="4">
    <location>
        <begin position="126"/>
        <end position="128"/>
    </location>
    <ligand>
        <name>acetyl-CoA</name>
        <dbReference type="ChEBI" id="CHEBI:57288"/>
    </ligand>
</feature>
<dbReference type="InterPro" id="IPR022902">
    <property type="entry name" value="NAcTrfase_Eis"/>
</dbReference>
<feature type="region of interest" description="Disordered" evidence="5">
    <location>
        <begin position="1"/>
        <end position="20"/>
    </location>
</feature>
<dbReference type="InterPro" id="IPR041380">
    <property type="entry name" value="Acetyltransf_17"/>
</dbReference>
<proteinExistence type="inferred from homology"/>
<dbReference type="PANTHER" id="PTHR37817:SF1">
    <property type="entry name" value="N-ACETYLTRANSFERASE EIS"/>
    <property type="match status" value="1"/>
</dbReference>
<keyword evidence="2 4" id="KW-0808">Transferase</keyword>
<dbReference type="Gene3D" id="3.30.1050.10">
    <property type="entry name" value="SCP2 sterol-binding domain"/>
    <property type="match status" value="1"/>
</dbReference>
<comment type="caution">
    <text evidence="7">The sequence shown here is derived from an EMBL/GenBank/DDBJ whole genome shotgun (WGS) entry which is preliminary data.</text>
</comment>
<evidence type="ECO:0000313" key="8">
    <source>
        <dbReference type="Proteomes" id="UP000642509"/>
    </source>
</evidence>
<dbReference type="Pfam" id="PF13530">
    <property type="entry name" value="SCP2_2"/>
    <property type="match status" value="1"/>
</dbReference>
<dbReference type="Pfam" id="PF17668">
    <property type="entry name" value="Acetyltransf_17"/>
    <property type="match status" value="1"/>
</dbReference>
<dbReference type="InterPro" id="IPR036527">
    <property type="entry name" value="SCP2_sterol-bd_dom_sf"/>
</dbReference>
<evidence type="ECO:0000256" key="5">
    <source>
        <dbReference type="SAM" id="MobiDB-lite"/>
    </source>
</evidence>
<accession>A0ABQ2M794</accession>
<protein>
    <submittedName>
        <fullName evidence="7">UPF0256 protein</fullName>
    </submittedName>
</protein>
<gene>
    <name evidence="7" type="ORF">GCM10010977_26280</name>
</gene>
<feature type="compositionally biased region" description="Basic and acidic residues" evidence="5">
    <location>
        <begin position="1"/>
        <end position="12"/>
    </location>
</feature>
<reference evidence="8" key="1">
    <citation type="journal article" date="2019" name="Int. J. Syst. Evol. Microbiol.">
        <title>The Global Catalogue of Microorganisms (GCM) 10K type strain sequencing project: providing services to taxonomists for standard genome sequencing and annotation.</title>
        <authorList>
            <consortium name="The Broad Institute Genomics Platform"/>
            <consortium name="The Broad Institute Genome Sequencing Center for Infectious Disease"/>
            <person name="Wu L."/>
            <person name="Ma J."/>
        </authorList>
    </citation>
    <scope>NUCLEOTIDE SEQUENCE [LARGE SCALE GENOMIC DNA]</scope>
    <source>
        <strain evidence="8">CGMCC 1.7064</strain>
    </source>
</reference>